<protein>
    <submittedName>
        <fullName evidence="3">Uncharacterized protein</fullName>
    </submittedName>
</protein>
<feature type="region of interest" description="Disordered" evidence="1">
    <location>
        <begin position="142"/>
        <end position="166"/>
    </location>
</feature>
<feature type="transmembrane region" description="Helical" evidence="2">
    <location>
        <begin position="54"/>
        <end position="72"/>
    </location>
</feature>
<comment type="caution">
    <text evidence="3">The sequence shown here is derived from an EMBL/GenBank/DDBJ whole genome shotgun (WGS) entry which is preliminary data.</text>
</comment>
<dbReference type="EMBL" id="WJXA01000458">
    <property type="protein sequence ID" value="KAF7112612.1"/>
    <property type="molecule type" value="Genomic_DNA"/>
</dbReference>
<keyword evidence="4" id="KW-1185">Reference proteome</keyword>
<name>A0A834FU84_RHOSS</name>
<dbReference type="PANTHER" id="PTHR33144">
    <property type="entry name" value="OS10G0409366 PROTEIN-RELATED"/>
    <property type="match status" value="1"/>
</dbReference>
<gene>
    <name evidence="3" type="ORF">RHSIM_RhsimUnG0210900</name>
</gene>
<dbReference type="AlphaFoldDB" id="A0A834FU84"/>
<keyword evidence="2" id="KW-1133">Transmembrane helix</keyword>
<proteinExistence type="predicted"/>
<sequence length="166" mass="18528">MCKKLGSFFSNQLVDADLFVADRSSTSVLLLKLLLLLPAALLLSIMLPSSSIRWFLATVLVLLVSVLSKFAIPENNSAREAIKKKTLKLLWTRLRDWRCTLKGKYFDEAKTAAQIVATAPPIVNHEHFADLVRYWFSEEGKNLSSKNKRGEDKSASVHTAGSKSYA</sequence>
<feature type="transmembrane region" description="Helical" evidence="2">
    <location>
        <begin position="29"/>
        <end position="48"/>
    </location>
</feature>
<dbReference type="Proteomes" id="UP000626092">
    <property type="component" value="Unassembled WGS sequence"/>
</dbReference>
<keyword evidence="2" id="KW-0812">Transmembrane</keyword>
<dbReference type="PANTHER" id="PTHR33144:SF52">
    <property type="match status" value="1"/>
</dbReference>
<reference evidence="3" key="1">
    <citation type="submission" date="2019-11" db="EMBL/GenBank/DDBJ databases">
        <authorList>
            <person name="Liu Y."/>
            <person name="Hou J."/>
            <person name="Li T.-Q."/>
            <person name="Guan C.-H."/>
            <person name="Wu X."/>
            <person name="Wu H.-Z."/>
            <person name="Ling F."/>
            <person name="Zhang R."/>
            <person name="Shi X.-G."/>
            <person name="Ren J.-P."/>
            <person name="Chen E.-F."/>
            <person name="Sun J.-M."/>
        </authorList>
    </citation>
    <scope>NUCLEOTIDE SEQUENCE</scope>
    <source>
        <strain evidence="3">Adult_tree_wgs_1</strain>
        <tissue evidence="3">Leaves</tissue>
    </source>
</reference>
<organism evidence="3 4">
    <name type="scientific">Rhododendron simsii</name>
    <name type="common">Sims's rhododendron</name>
    <dbReference type="NCBI Taxonomy" id="118357"/>
    <lineage>
        <taxon>Eukaryota</taxon>
        <taxon>Viridiplantae</taxon>
        <taxon>Streptophyta</taxon>
        <taxon>Embryophyta</taxon>
        <taxon>Tracheophyta</taxon>
        <taxon>Spermatophyta</taxon>
        <taxon>Magnoliopsida</taxon>
        <taxon>eudicotyledons</taxon>
        <taxon>Gunneridae</taxon>
        <taxon>Pentapetalae</taxon>
        <taxon>asterids</taxon>
        <taxon>Ericales</taxon>
        <taxon>Ericaceae</taxon>
        <taxon>Ericoideae</taxon>
        <taxon>Rhodoreae</taxon>
        <taxon>Rhododendron</taxon>
    </lineage>
</organism>
<accession>A0A834FU84</accession>
<dbReference type="OrthoDB" id="10573937at2759"/>
<evidence type="ECO:0000256" key="2">
    <source>
        <dbReference type="SAM" id="Phobius"/>
    </source>
</evidence>
<evidence type="ECO:0000313" key="4">
    <source>
        <dbReference type="Proteomes" id="UP000626092"/>
    </source>
</evidence>
<evidence type="ECO:0000256" key="1">
    <source>
        <dbReference type="SAM" id="MobiDB-lite"/>
    </source>
</evidence>
<feature type="compositionally biased region" description="Polar residues" evidence="1">
    <location>
        <begin position="156"/>
        <end position="166"/>
    </location>
</feature>
<keyword evidence="2" id="KW-0472">Membrane</keyword>
<evidence type="ECO:0000313" key="3">
    <source>
        <dbReference type="EMBL" id="KAF7112612.1"/>
    </source>
</evidence>